<dbReference type="InterPro" id="IPR008979">
    <property type="entry name" value="Galactose-bd-like_sf"/>
</dbReference>
<comment type="caution">
    <text evidence="3">The sequence shown here is derived from an EMBL/GenBank/DDBJ whole genome shotgun (WGS) entry which is preliminary data.</text>
</comment>
<sequence>MKYLAYGPDAVELVADVTRSAQAEPPAPSTSPPRRPRGHRPPFGPGRRGGGAPVRVPGAKGAAALRRAGVPVPYTVREQTPGMPSGVDLELFSTAYDVPAGHRLALVVDTADPLCVEHDPSGAQLTFSSPRPTRRRGRSGRAKSDLRLPRRPCPAPPAFPLYRPSQTIRHVRALVGGHALTINNRICSLLSALPV</sequence>
<dbReference type="Gene3D" id="2.60.120.260">
    <property type="entry name" value="Galactose-binding domain-like"/>
    <property type="match status" value="1"/>
</dbReference>
<proteinExistence type="predicted"/>
<dbReference type="GO" id="GO:0008239">
    <property type="term" value="F:dipeptidyl-peptidase activity"/>
    <property type="evidence" value="ECO:0007669"/>
    <property type="project" value="InterPro"/>
</dbReference>
<dbReference type="InterPro" id="IPR013736">
    <property type="entry name" value="Xaa-Pro_dipept_C"/>
</dbReference>
<gene>
    <name evidence="3" type="ORF">GCM10018793_55100</name>
</gene>
<name>A0A919GJS1_9ACTN</name>
<feature type="region of interest" description="Disordered" evidence="1">
    <location>
        <begin position="16"/>
        <end position="57"/>
    </location>
</feature>
<evidence type="ECO:0000313" key="4">
    <source>
        <dbReference type="Proteomes" id="UP000603708"/>
    </source>
</evidence>
<dbReference type="Proteomes" id="UP000603708">
    <property type="component" value="Unassembled WGS sequence"/>
</dbReference>
<dbReference type="Pfam" id="PF08530">
    <property type="entry name" value="PepX_C"/>
    <property type="match status" value="1"/>
</dbReference>
<dbReference type="SUPFAM" id="SSF49785">
    <property type="entry name" value="Galactose-binding domain-like"/>
    <property type="match status" value="1"/>
</dbReference>
<evidence type="ECO:0000256" key="1">
    <source>
        <dbReference type="SAM" id="MobiDB-lite"/>
    </source>
</evidence>
<keyword evidence="4" id="KW-1185">Reference proteome</keyword>
<protein>
    <recommendedName>
        <fullName evidence="2">Xaa-Pro dipeptidyl-peptidase C-terminal domain-containing protein</fullName>
    </recommendedName>
</protein>
<feature type="region of interest" description="Disordered" evidence="1">
    <location>
        <begin position="119"/>
        <end position="159"/>
    </location>
</feature>
<dbReference type="AlphaFoldDB" id="A0A919GJS1"/>
<evidence type="ECO:0000259" key="2">
    <source>
        <dbReference type="Pfam" id="PF08530"/>
    </source>
</evidence>
<evidence type="ECO:0000313" key="3">
    <source>
        <dbReference type="EMBL" id="GHH85772.1"/>
    </source>
</evidence>
<reference evidence="3" key="1">
    <citation type="journal article" date="2014" name="Int. J. Syst. Evol. Microbiol.">
        <title>Complete genome sequence of Corynebacterium casei LMG S-19264T (=DSM 44701T), isolated from a smear-ripened cheese.</title>
        <authorList>
            <consortium name="US DOE Joint Genome Institute (JGI-PGF)"/>
            <person name="Walter F."/>
            <person name="Albersmeier A."/>
            <person name="Kalinowski J."/>
            <person name="Ruckert C."/>
        </authorList>
    </citation>
    <scope>NUCLEOTIDE SEQUENCE</scope>
    <source>
        <strain evidence="3">JCM 5069</strain>
    </source>
</reference>
<reference evidence="3" key="2">
    <citation type="submission" date="2020-09" db="EMBL/GenBank/DDBJ databases">
        <authorList>
            <person name="Sun Q."/>
            <person name="Ohkuma M."/>
        </authorList>
    </citation>
    <scope>NUCLEOTIDE SEQUENCE</scope>
    <source>
        <strain evidence="3">JCM 5069</strain>
    </source>
</reference>
<organism evidence="3 4">
    <name type="scientific">Streptomyces sulfonofaciens</name>
    <dbReference type="NCBI Taxonomy" id="68272"/>
    <lineage>
        <taxon>Bacteria</taxon>
        <taxon>Bacillati</taxon>
        <taxon>Actinomycetota</taxon>
        <taxon>Actinomycetes</taxon>
        <taxon>Kitasatosporales</taxon>
        <taxon>Streptomycetaceae</taxon>
        <taxon>Streptomyces</taxon>
    </lineage>
</organism>
<accession>A0A919GJS1</accession>
<dbReference type="EMBL" id="BNCD01000019">
    <property type="protein sequence ID" value="GHH85772.1"/>
    <property type="molecule type" value="Genomic_DNA"/>
</dbReference>
<feature type="domain" description="Xaa-Pro dipeptidyl-peptidase C-terminal" evidence="2">
    <location>
        <begin position="78"/>
        <end position="132"/>
    </location>
</feature>
<feature type="compositionally biased region" description="Basic residues" evidence="1">
    <location>
        <begin position="132"/>
        <end position="141"/>
    </location>
</feature>